<evidence type="ECO:0000256" key="1">
    <source>
        <dbReference type="SAM" id="MobiDB-lite"/>
    </source>
</evidence>
<organism evidence="2 3">
    <name type="scientific">Effrenium voratum</name>
    <dbReference type="NCBI Taxonomy" id="2562239"/>
    <lineage>
        <taxon>Eukaryota</taxon>
        <taxon>Sar</taxon>
        <taxon>Alveolata</taxon>
        <taxon>Dinophyceae</taxon>
        <taxon>Suessiales</taxon>
        <taxon>Symbiodiniaceae</taxon>
        <taxon>Effrenium</taxon>
    </lineage>
</organism>
<comment type="caution">
    <text evidence="2">The sequence shown here is derived from an EMBL/GenBank/DDBJ whole genome shotgun (WGS) entry which is preliminary data.</text>
</comment>
<feature type="region of interest" description="Disordered" evidence="1">
    <location>
        <begin position="247"/>
        <end position="279"/>
    </location>
</feature>
<gene>
    <name evidence="2" type="ORF">EVOR1521_LOCUS13412</name>
</gene>
<proteinExistence type="predicted"/>
<keyword evidence="3" id="KW-1185">Reference proteome</keyword>
<feature type="compositionally biased region" description="Low complexity" evidence="1">
    <location>
        <begin position="261"/>
        <end position="279"/>
    </location>
</feature>
<reference evidence="2" key="1">
    <citation type="submission" date="2023-08" db="EMBL/GenBank/DDBJ databases">
        <authorList>
            <person name="Chen Y."/>
            <person name="Shah S."/>
            <person name="Dougan E. K."/>
            <person name="Thang M."/>
            <person name="Chan C."/>
        </authorList>
    </citation>
    <scope>NUCLEOTIDE SEQUENCE</scope>
</reference>
<dbReference type="EMBL" id="CAUJNA010001497">
    <property type="protein sequence ID" value="CAJ1387302.1"/>
    <property type="molecule type" value="Genomic_DNA"/>
</dbReference>
<protein>
    <submittedName>
        <fullName evidence="2">Uncharacterized protein</fullName>
    </submittedName>
</protein>
<accession>A0AA36N1H7</accession>
<dbReference type="Proteomes" id="UP001178507">
    <property type="component" value="Unassembled WGS sequence"/>
</dbReference>
<evidence type="ECO:0000313" key="2">
    <source>
        <dbReference type="EMBL" id="CAJ1387302.1"/>
    </source>
</evidence>
<sequence>MRRQWVEISFKRRVATTTRSLAGLVAVKVRDLKTQYPAEKADQLVRKRKENGLWYWDEDFEGDTEEMYVYVRDPKKIQHWTDCEESAEATIRDSGNAELANVLLEEGGMLGPGNMPAVDAQNQKALLSALTPVNPVTKPKPIKANKEPEVLKPKEVWECGQEKLEMTLKAAGEARKHAISLGHVEYGGALVSELMDFSVKMEQLYSELQPLVLSKVNDESKYQATLKRIEGKLEWFNNKAKAAAQALQRGLKEKKAKAPKSAKSAKASGGEKSSAEPAA</sequence>
<dbReference type="AlphaFoldDB" id="A0AA36N1H7"/>
<evidence type="ECO:0000313" key="3">
    <source>
        <dbReference type="Proteomes" id="UP001178507"/>
    </source>
</evidence>
<name>A0AA36N1H7_9DINO</name>